<protein>
    <submittedName>
        <fullName evidence="2">Uncharacterized protein</fullName>
    </submittedName>
</protein>
<feature type="compositionally biased region" description="Polar residues" evidence="1">
    <location>
        <begin position="48"/>
        <end position="79"/>
    </location>
</feature>
<dbReference type="OrthoDB" id="5425163at2759"/>
<sequence>MPRRRGITRRASTNESHSRSSTAGIRKNTRSRRAPQRYGDPSDDEVSQPANAESTTLESQSETIITNQQGSQAHSTPETETLRHNTPRTASVESTSLADLLESPNDIMNQVVHRLQPEGTDRNQNQRANSFPHSPTMPPRNNPRIDTTQQRIRELEDEISQLRCQNQHTRPHSGNATREPGTYHPTLPSTTMAMESAPGIGASVEALFPGVERSTLTQIIENRFKSTNIYCLLASEKERAEIQRTITIGGVEFEQAERDGKESEYRMSALFKAWAAYSGILLKLAPYSLKGDLATAMFIYTMNLYDLLEKYTWDGVKAYHFQFHRKRVTSGNSIYLPSEFQQLDSELIASKCFAHPIIRTLWP</sequence>
<dbReference type="EMBL" id="NESQ01000205">
    <property type="protein sequence ID" value="PUU76045.1"/>
    <property type="molecule type" value="Genomic_DNA"/>
</dbReference>
<feature type="region of interest" description="Disordered" evidence="1">
    <location>
        <begin position="117"/>
        <end position="144"/>
    </location>
</feature>
<feature type="region of interest" description="Disordered" evidence="1">
    <location>
        <begin position="1"/>
        <end position="93"/>
    </location>
</feature>
<accession>A0A2T6ZKN4</accession>
<feature type="compositionally biased region" description="Polar residues" evidence="1">
    <location>
        <begin position="10"/>
        <end position="23"/>
    </location>
</feature>
<evidence type="ECO:0000256" key="1">
    <source>
        <dbReference type="SAM" id="MobiDB-lite"/>
    </source>
</evidence>
<comment type="caution">
    <text evidence="2">The sequence shown here is derived from an EMBL/GenBank/DDBJ whole genome shotgun (WGS) entry which is preliminary data.</text>
</comment>
<name>A0A2T6ZKN4_TUBBO</name>
<reference evidence="2 3" key="1">
    <citation type="submission" date="2017-04" db="EMBL/GenBank/DDBJ databases">
        <title>Draft genome sequence of Tuber borchii Vittad., a whitish edible truffle.</title>
        <authorList>
            <consortium name="DOE Joint Genome Institute"/>
            <person name="Murat C."/>
            <person name="Kuo A."/>
            <person name="Barry K.W."/>
            <person name="Clum A."/>
            <person name="Dockter R.B."/>
            <person name="Fauchery L."/>
            <person name="Iotti M."/>
            <person name="Kohler A."/>
            <person name="Labutti K."/>
            <person name="Lindquist E.A."/>
            <person name="Lipzen A."/>
            <person name="Ohm R.A."/>
            <person name="Wang M."/>
            <person name="Grigoriev I.V."/>
            <person name="Zambonelli A."/>
            <person name="Martin F.M."/>
        </authorList>
    </citation>
    <scope>NUCLEOTIDE SEQUENCE [LARGE SCALE GENOMIC DNA]</scope>
    <source>
        <strain evidence="2 3">Tbo3840</strain>
    </source>
</reference>
<dbReference type="Proteomes" id="UP000244722">
    <property type="component" value="Unassembled WGS sequence"/>
</dbReference>
<dbReference type="AlphaFoldDB" id="A0A2T6ZKN4"/>
<evidence type="ECO:0000313" key="3">
    <source>
        <dbReference type="Proteomes" id="UP000244722"/>
    </source>
</evidence>
<gene>
    <name evidence="2" type="ORF">B9Z19DRAFT_1130364</name>
</gene>
<proteinExistence type="predicted"/>
<evidence type="ECO:0000313" key="2">
    <source>
        <dbReference type="EMBL" id="PUU76045.1"/>
    </source>
</evidence>
<keyword evidence="3" id="KW-1185">Reference proteome</keyword>
<feature type="compositionally biased region" description="Polar residues" evidence="1">
    <location>
        <begin position="122"/>
        <end position="133"/>
    </location>
</feature>
<organism evidence="2 3">
    <name type="scientific">Tuber borchii</name>
    <name type="common">White truffle</name>
    <dbReference type="NCBI Taxonomy" id="42251"/>
    <lineage>
        <taxon>Eukaryota</taxon>
        <taxon>Fungi</taxon>
        <taxon>Dikarya</taxon>
        <taxon>Ascomycota</taxon>
        <taxon>Pezizomycotina</taxon>
        <taxon>Pezizomycetes</taxon>
        <taxon>Pezizales</taxon>
        <taxon>Tuberaceae</taxon>
        <taxon>Tuber</taxon>
    </lineage>
</organism>